<accession>A0A1M4VVX7</accession>
<sequence length="119" mass="13488">MLNCATPYFPKDPIVADQSMSYSMSSQWSSLLIEKLNGQIDGSKKLRLLNRLISKTVILYRALLAGESLINVKTEIKANQLAYLASTRCLKRISNAGPKGKEMFLWFSKMKKLLFVNQK</sequence>
<evidence type="ECO:0000313" key="2">
    <source>
        <dbReference type="Proteomes" id="UP000184287"/>
    </source>
</evidence>
<keyword evidence="2" id="KW-1185">Reference proteome</keyword>
<evidence type="ECO:0000313" key="1">
    <source>
        <dbReference type="EMBL" id="SHE73097.1"/>
    </source>
</evidence>
<proteinExistence type="predicted"/>
<dbReference type="AlphaFoldDB" id="A0A1M4VVX7"/>
<protein>
    <submittedName>
        <fullName evidence="1">Uncharacterized protein</fullName>
    </submittedName>
</protein>
<organism evidence="1 2">
    <name type="scientific">Pedobacter caeni</name>
    <dbReference type="NCBI Taxonomy" id="288992"/>
    <lineage>
        <taxon>Bacteria</taxon>
        <taxon>Pseudomonadati</taxon>
        <taxon>Bacteroidota</taxon>
        <taxon>Sphingobacteriia</taxon>
        <taxon>Sphingobacteriales</taxon>
        <taxon>Sphingobacteriaceae</taxon>
        <taxon>Pedobacter</taxon>
    </lineage>
</organism>
<dbReference type="Proteomes" id="UP000184287">
    <property type="component" value="Unassembled WGS sequence"/>
</dbReference>
<dbReference type="STRING" id="288992.SAMN04488522_1011041"/>
<name>A0A1M4VVX7_9SPHI</name>
<gene>
    <name evidence="1" type="ORF">SAMN04488522_1011041</name>
</gene>
<dbReference type="EMBL" id="FQUQ01000001">
    <property type="protein sequence ID" value="SHE73097.1"/>
    <property type="molecule type" value="Genomic_DNA"/>
</dbReference>
<reference evidence="2" key="1">
    <citation type="submission" date="2016-11" db="EMBL/GenBank/DDBJ databases">
        <authorList>
            <person name="Varghese N."/>
            <person name="Submissions S."/>
        </authorList>
    </citation>
    <scope>NUCLEOTIDE SEQUENCE [LARGE SCALE GENOMIC DNA]</scope>
    <source>
        <strain evidence="2">DSM 16990</strain>
    </source>
</reference>